<dbReference type="Pfam" id="PF05199">
    <property type="entry name" value="GMC_oxred_C"/>
    <property type="match status" value="1"/>
</dbReference>
<dbReference type="EMBL" id="CP091957">
    <property type="protein sequence ID" value="UOG56694.1"/>
    <property type="molecule type" value="Genomic_DNA"/>
</dbReference>
<evidence type="ECO:0000259" key="5">
    <source>
        <dbReference type="Pfam" id="PF00732"/>
    </source>
</evidence>
<dbReference type="InterPro" id="IPR036188">
    <property type="entry name" value="FAD/NAD-bd_sf"/>
</dbReference>
<evidence type="ECO:0000256" key="4">
    <source>
        <dbReference type="ARBA" id="ARBA00023002"/>
    </source>
</evidence>
<comment type="similarity">
    <text evidence="1">Belongs to the GMC oxidoreductase family.</text>
</comment>
<sequence>MGGIPAANDKIITPKKHKEIIKKESIKNGIWELNSDVVVIGSGAGGAVAAATLAKSGWNVILIEEGSYFTPAQFNGNEFASSARLYRDAGFIITEEQTLSILQGRTIGGSTTVNWQTSLYPPDYVTEEWDLRFGLKGYSRKDMDFYISSVHERLGVHPVPQNLINANNNILMKGGKSLGLHPEVLNNNNRGCIGLGRCGLGCPINAKQSMFLTYIPDAIESGATVIANMKAQVIHDGPTKTVIADFTPDPYEKTPDVIIQKLKISAKVVVVSAGAIEGPALLQRSSLGNNWVGKNLKVHPTSTIFAVFDEKINMYSGPPQSAVIKDGHNQDKTGYGFWLEVAPFRPTLAASLIPFYGSKQFEQIEKYPNMSAGIVLVRDGSDGEANASVKWSLGSRKVYFELTPGDGKNMLRGLKMLAEVQAAAGAKELIFPFTDMDTTVPVDRNTKFDWILEKKFNPGSLMVGSAHPHGSIQAANSPEKGAVDLNMELYGHKNIYVMDASVYPTGLSVNPQITTMSLVLRASQSLASKKSEKLSRFQNNQ</sequence>
<name>A0A9Q8RLE4_9LEPT</name>
<reference evidence="8" key="1">
    <citation type="submission" date="2022-02" db="EMBL/GenBank/DDBJ databases">
        <title>The genetically variable rfb locus in Leptospira is a mobile cassette and a molecular signature of serovar identity.</title>
        <authorList>
            <person name="Nieves C."/>
            <person name="Vincent A.T."/>
            <person name="Zarantonelli L."/>
            <person name="Picardeau M."/>
            <person name="Veyrier F.J."/>
            <person name="Buschiazzo A."/>
        </authorList>
    </citation>
    <scope>NUCLEOTIDE SEQUENCE</scope>
    <source>
        <strain evidence="8">IP1512017</strain>
    </source>
</reference>
<proteinExistence type="inferred from homology"/>
<dbReference type="AlphaFoldDB" id="A0A9Q8RLE4"/>
<dbReference type="PANTHER" id="PTHR46056">
    <property type="entry name" value="LONG-CHAIN-ALCOHOL OXIDASE"/>
    <property type="match status" value="1"/>
</dbReference>
<dbReference type="Proteomes" id="UP000829829">
    <property type="component" value="Chromosome 1"/>
</dbReference>
<feature type="domain" description="Glucose-methanol-choline oxidoreductase N-terminal" evidence="5">
    <location>
        <begin position="83"/>
        <end position="300"/>
    </location>
</feature>
<evidence type="ECO:0000256" key="3">
    <source>
        <dbReference type="ARBA" id="ARBA00022827"/>
    </source>
</evidence>
<dbReference type="InterPro" id="IPR003953">
    <property type="entry name" value="FAD-dep_OxRdtase_2_FAD-bd"/>
</dbReference>
<evidence type="ECO:0000256" key="2">
    <source>
        <dbReference type="ARBA" id="ARBA00022630"/>
    </source>
</evidence>
<dbReference type="InterPro" id="IPR007867">
    <property type="entry name" value="GMC_OxRtase_C"/>
</dbReference>
<evidence type="ECO:0000313" key="8">
    <source>
        <dbReference type="EMBL" id="UOG56694.1"/>
    </source>
</evidence>
<gene>
    <name evidence="8" type="ORF">MAL03_00195</name>
</gene>
<feature type="domain" description="FAD-dependent oxidoreductase 2 FAD-binding" evidence="6">
    <location>
        <begin position="36"/>
        <end position="69"/>
    </location>
</feature>
<dbReference type="RefSeq" id="WP_004452549.1">
    <property type="nucleotide sequence ID" value="NZ_CP091953.1"/>
</dbReference>
<keyword evidence="3" id="KW-0274">FAD</keyword>
<organism evidence="8 9">
    <name type="scientific">Leptospira noguchii</name>
    <dbReference type="NCBI Taxonomy" id="28182"/>
    <lineage>
        <taxon>Bacteria</taxon>
        <taxon>Pseudomonadati</taxon>
        <taxon>Spirochaetota</taxon>
        <taxon>Spirochaetia</taxon>
        <taxon>Leptospirales</taxon>
        <taxon>Leptospiraceae</taxon>
        <taxon>Leptospira</taxon>
    </lineage>
</organism>
<evidence type="ECO:0000313" key="9">
    <source>
        <dbReference type="Proteomes" id="UP000829829"/>
    </source>
</evidence>
<evidence type="ECO:0000259" key="6">
    <source>
        <dbReference type="Pfam" id="PF00890"/>
    </source>
</evidence>
<dbReference type="Pfam" id="PF00890">
    <property type="entry name" value="FAD_binding_2"/>
    <property type="match status" value="1"/>
</dbReference>
<keyword evidence="4" id="KW-0560">Oxidoreductase</keyword>
<dbReference type="PANTHER" id="PTHR46056:SF12">
    <property type="entry name" value="LONG-CHAIN-ALCOHOL OXIDASE"/>
    <property type="match status" value="1"/>
</dbReference>
<accession>A0A9Q8RLE4</accession>
<protein>
    <submittedName>
        <fullName evidence="8">GMC family oxidoreductase N-terminal domain-containing protein</fullName>
    </submittedName>
</protein>
<dbReference type="SUPFAM" id="SSF51905">
    <property type="entry name" value="FAD/NAD(P)-binding domain"/>
    <property type="match status" value="1"/>
</dbReference>
<keyword evidence="2" id="KW-0285">Flavoprotein</keyword>
<dbReference type="Pfam" id="PF00732">
    <property type="entry name" value="GMC_oxred_N"/>
    <property type="match status" value="1"/>
</dbReference>
<dbReference type="InterPro" id="IPR000172">
    <property type="entry name" value="GMC_OxRdtase_N"/>
</dbReference>
<evidence type="ECO:0000256" key="1">
    <source>
        <dbReference type="ARBA" id="ARBA00010790"/>
    </source>
</evidence>
<evidence type="ECO:0000259" key="7">
    <source>
        <dbReference type="Pfam" id="PF05199"/>
    </source>
</evidence>
<dbReference type="Gene3D" id="3.50.50.60">
    <property type="entry name" value="FAD/NAD(P)-binding domain"/>
    <property type="match status" value="2"/>
</dbReference>
<dbReference type="GO" id="GO:0050660">
    <property type="term" value="F:flavin adenine dinucleotide binding"/>
    <property type="evidence" value="ECO:0007669"/>
    <property type="project" value="InterPro"/>
</dbReference>
<feature type="domain" description="Glucose-methanol-choline oxidoreductase C-terminal" evidence="7">
    <location>
        <begin position="401"/>
        <end position="517"/>
    </location>
</feature>
<dbReference type="GO" id="GO:0016614">
    <property type="term" value="F:oxidoreductase activity, acting on CH-OH group of donors"/>
    <property type="evidence" value="ECO:0007669"/>
    <property type="project" value="InterPro"/>
</dbReference>